<gene>
    <name evidence="2" type="ORF">N7468_003939</name>
</gene>
<dbReference type="InterPro" id="IPR007822">
    <property type="entry name" value="LANC-like"/>
</dbReference>
<dbReference type="GO" id="GO:0046872">
    <property type="term" value="F:metal ion binding"/>
    <property type="evidence" value="ECO:0007669"/>
    <property type="project" value="UniProtKB-KW"/>
</dbReference>
<sequence length="509" mass="55965">MTERPQYYENDLTPLPINQNTLPQYLEELRAAVRNGAEIVHSKDPLPEQWGAGGMMKHFHGIALAFFRLDYQAPLLDGAQSPNYRQYALDRIPPGFPETPLIPSRLSTCSLSPLGAVILRILASVAKTNWGKDSKPSIAKEDIATLEQVTQLALQNGPLVPHNGRNMGETSFWLLWALLNIRAHEYDDETRLSLAPVLGQIPKLLDAIIDAGRQGSQTYIENNGEDSAHPLMYAWMEGHYAFGAVPVAGILPILLSCKPEELAPHISIIGETVTALSKLSVSSNGHLPMTSPPYGDTKRPSELVQLCHGSPGILILLSTALKNTTLVRDYWCPEWDQAIYLATQRVWEEGLLSKGGSLCHGVAGNGWPWLLLHNSFAYHAVEIDDARRAYQQKNPAAADDRLSQKLTPDYFLSRGLTFLLHARQTKPYNSDPGPSDKDYRMPDDPYSLYEGLAGNLCAWAEACARLRKDAVCGSCLDCSGLDQDAGFQDAMRRQLGFPLIGGNGALGTL</sequence>
<protein>
    <submittedName>
        <fullName evidence="2">Uncharacterized protein</fullName>
    </submittedName>
</protein>
<dbReference type="GO" id="GO:0005975">
    <property type="term" value="P:carbohydrate metabolic process"/>
    <property type="evidence" value="ECO:0007669"/>
    <property type="project" value="InterPro"/>
</dbReference>
<dbReference type="EMBL" id="JAPQKS010000003">
    <property type="protein sequence ID" value="KAJ5239320.1"/>
    <property type="molecule type" value="Genomic_DNA"/>
</dbReference>
<dbReference type="InterPro" id="IPR012341">
    <property type="entry name" value="6hp_glycosidase-like_sf"/>
</dbReference>
<dbReference type="GO" id="GO:0031179">
    <property type="term" value="P:peptide modification"/>
    <property type="evidence" value="ECO:0007669"/>
    <property type="project" value="InterPro"/>
</dbReference>
<proteinExistence type="predicted"/>
<feature type="binding site" evidence="1">
    <location>
        <position position="360"/>
    </location>
    <ligand>
        <name>Zn(2+)</name>
        <dbReference type="ChEBI" id="CHEBI:29105"/>
    </ligand>
</feature>
<dbReference type="PANTHER" id="PTHR12736">
    <property type="entry name" value="LANC-LIKE PROTEIN"/>
    <property type="match status" value="1"/>
</dbReference>
<dbReference type="SMART" id="SM01260">
    <property type="entry name" value="LANC_like"/>
    <property type="match status" value="1"/>
</dbReference>
<dbReference type="PRINTS" id="PR01950">
    <property type="entry name" value="LANCSUPER"/>
</dbReference>
<organism evidence="2 3">
    <name type="scientific">Penicillium chermesinum</name>
    <dbReference type="NCBI Taxonomy" id="63820"/>
    <lineage>
        <taxon>Eukaryota</taxon>
        <taxon>Fungi</taxon>
        <taxon>Dikarya</taxon>
        <taxon>Ascomycota</taxon>
        <taxon>Pezizomycotina</taxon>
        <taxon>Eurotiomycetes</taxon>
        <taxon>Eurotiomycetidae</taxon>
        <taxon>Eurotiales</taxon>
        <taxon>Aspergillaceae</taxon>
        <taxon>Penicillium</taxon>
    </lineage>
</organism>
<dbReference type="CDD" id="cd04794">
    <property type="entry name" value="euk_LANCL"/>
    <property type="match status" value="1"/>
</dbReference>
<dbReference type="SUPFAM" id="SSF158745">
    <property type="entry name" value="LanC-like"/>
    <property type="match status" value="1"/>
</dbReference>
<feature type="binding site" evidence="1">
    <location>
        <position position="307"/>
    </location>
    <ligand>
        <name>Zn(2+)</name>
        <dbReference type="ChEBI" id="CHEBI:29105"/>
    </ligand>
</feature>
<keyword evidence="3" id="KW-1185">Reference proteome</keyword>
<dbReference type="OrthoDB" id="10257263at2759"/>
<keyword evidence="1" id="KW-0479">Metal-binding</keyword>
<evidence type="ECO:0000313" key="2">
    <source>
        <dbReference type="EMBL" id="KAJ5239320.1"/>
    </source>
</evidence>
<comment type="caution">
    <text evidence="2">The sequence shown here is derived from an EMBL/GenBank/DDBJ whole genome shotgun (WGS) entry which is preliminary data.</text>
</comment>
<dbReference type="Gene3D" id="1.50.10.10">
    <property type="match status" value="1"/>
</dbReference>
<reference evidence="2" key="2">
    <citation type="journal article" date="2023" name="IMA Fungus">
        <title>Comparative genomic study of the Penicillium genus elucidates a diverse pangenome and 15 lateral gene transfer events.</title>
        <authorList>
            <person name="Petersen C."/>
            <person name="Sorensen T."/>
            <person name="Nielsen M.R."/>
            <person name="Sondergaard T.E."/>
            <person name="Sorensen J.L."/>
            <person name="Fitzpatrick D.A."/>
            <person name="Frisvad J.C."/>
            <person name="Nielsen K.L."/>
        </authorList>
    </citation>
    <scope>NUCLEOTIDE SEQUENCE</scope>
    <source>
        <strain evidence="2">IBT 19713</strain>
    </source>
</reference>
<dbReference type="GO" id="GO:0005886">
    <property type="term" value="C:plasma membrane"/>
    <property type="evidence" value="ECO:0007669"/>
    <property type="project" value="TreeGrafter"/>
</dbReference>
<dbReference type="Proteomes" id="UP001150941">
    <property type="component" value="Unassembled WGS sequence"/>
</dbReference>
<dbReference type="RefSeq" id="XP_058332239.1">
    <property type="nucleotide sequence ID" value="XM_058473236.1"/>
</dbReference>
<evidence type="ECO:0000256" key="1">
    <source>
        <dbReference type="PIRSR" id="PIRSR607822-1"/>
    </source>
</evidence>
<dbReference type="PANTHER" id="PTHR12736:SF7">
    <property type="entry name" value="LANC-LIKE PROTEIN 3"/>
    <property type="match status" value="1"/>
</dbReference>
<reference evidence="2" key="1">
    <citation type="submission" date="2022-11" db="EMBL/GenBank/DDBJ databases">
        <authorList>
            <person name="Petersen C."/>
        </authorList>
    </citation>
    <scope>NUCLEOTIDE SEQUENCE</scope>
    <source>
        <strain evidence="2">IBT 19713</strain>
    </source>
</reference>
<keyword evidence="1" id="KW-0862">Zinc</keyword>
<dbReference type="AlphaFoldDB" id="A0A9W9TS32"/>
<evidence type="ECO:0000313" key="3">
    <source>
        <dbReference type="Proteomes" id="UP001150941"/>
    </source>
</evidence>
<dbReference type="GeneID" id="83200539"/>
<feature type="binding site" evidence="1">
    <location>
        <position position="359"/>
    </location>
    <ligand>
        <name>Zn(2+)</name>
        <dbReference type="ChEBI" id="CHEBI:29105"/>
    </ligand>
</feature>
<accession>A0A9W9TS32</accession>
<name>A0A9W9TS32_9EURO</name>
<dbReference type="Pfam" id="PF05147">
    <property type="entry name" value="LANC_like"/>
    <property type="match status" value="1"/>
</dbReference>